<gene>
    <name evidence="1" type="ORF">MANES_15G097500v8</name>
</gene>
<evidence type="ECO:0000313" key="2">
    <source>
        <dbReference type="Proteomes" id="UP000091857"/>
    </source>
</evidence>
<organism evidence="1 2">
    <name type="scientific">Manihot esculenta</name>
    <name type="common">Cassava</name>
    <name type="synonym">Jatropha manihot</name>
    <dbReference type="NCBI Taxonomy" id="3983"/>
    <lineage>
        <taxon>Eukaryota</taxon>
        <taxon>Viridiplantae</taxon>
        <taxon>Streptophyta</taxon>
        <taxon>Embryophyta</taxon>
        <taxon>Tracheophyta</taxon>
        <taxon>Spermatophyta</taxon>
        <taxon>Magnoliopsida</taxon>
        <taxon>eudicotyledons</taxon>
        <taxon>Gunneridae</taxon>
        <taxon>Pentapetalae</taxon>
        <taxon>rosids</taxon>
        <taxon>fabids</taxon>
        <taxon>Malpighiales</taxon>
        <taxon>Euphorbiaceae</taxon>
        <taxon>Crotonoideae</taxon>
        <taxon>Manihoteae</taxon>
        <taxon>Manihot</taxon>
    </lineage>
</organism>
<comment type="caution">
    <text evidence="1">The sequence shown here is derived from an EMBL/GenBank/DDBJ whole genome shotgun (WGS) entry which is preliminary data.</text>
</comment>
<proteinExistence type="predicted"/>
<dbReference type="Gramene" id="Manes.15G097500.1.v8.1">
    <property type="protein sequence ID" value="Manes.15G097500.1.v8.1.CDS.1"/>
    <property type="gene ID" value="Manes.15G097500.v8.1"/>
</dbReference>
<evidence type="ECO:0000313" key="1">
    <source>
        <dbReference type="EMBL" id="OAY28831.1"/>
    </source>
</evidence>
<dbReference type="Proteomes" id="UP000091857">
    <property type="component" value="Chromosome 15"/>
</dbReference>
<accession>A0A2C9UEC5</accession>
<reference evidence="2" key="1">
    <citation type="journal article" date="2016" name="Nat. Biotechnol.">
        <title>Sequencing wild and cultivated cassava and related species reveals extensive interspecific hybridization and genetic diversity.</title>
        <authorList>
            <person name="Bredeson J.V."/>
            <person name="Lyons J.B."/>
            <person name="Prochnik S.E."/>
            <person name="Wu G.A."/>
            <person name="Ha C.M."/>
            <person name="Edsinger-Gonzales E."/>
            <person name="Grimwood J."/>
            <person name="Schmutz J."/>
            <person name="Rabbi I.Y."/>
            <person name="Egesi C."/>
            <person name="Nauluvula P."/>
            <person name="Lebot V."/>
            <person name="Ndunguru J."/>
            <person name="Mkamilo G."/>
            <person name="Bart R.S."/>
            <person name="Setter T.L."/>
            <person name="Gleadow R.M."/>
            <person name="Kulakow P."/>
            <person name="Ferguson M.E."/>
            <person name="Rounsley S."/>
            <person name="Rokhsar D.S."/>
        </authorList>
    </citation>
    <scope>NUCLEOTIDE SEQUENCE [LARGE SCALE GENOMIC DNA]</scope>
    <source>
        <strain evidence="2">cv. AM560-2</strain>
    </source>
</reference>
<keyword evidence="2" id="KW-1185">Reference proteome</keyword>
<sequence length="102" mass="11963">MLQLRNCFLLAHNARSVAQPNAAHACYHQQPKHSTSHNISTANSIFHHRELKFEADEQMGSYIYKSCFGPQHPLCKLQLYQTQKFLWVDLTAYFRKYLYICA</sequence>
<name>A0A2C9UEC5_MANES</name>
<dbReference type="EMBL" id="CM004401">
    <property type="protein sequence ID" value="OAY28831.1"/>
    <property type="molecule type" value="Genomic_DNA"/>
</dbReference>
<dbReference type="AlphaFoldDB" id="A0A2C9UEC5"/>
<protein>
    <submittedName>
        <fullName evidence="1">Uncharacterized protein</fullName>
    </submittedName>
</protein>